<dbReference type="SUPFAM" id="SSF160379">
    <property type="entry name" value="SP0830-like"/>
    <property type="match status" value="1"/>
</dbReference>
<gene>
    <name evidence="1" type="ORF">DLM86_08400</name>
</gene>
<comment type="caution">
    <text evidence="1">The sequence shown here is derived from an EMBL/GenBank/DDBJ whole genome shotgun (WGS) entry which is preliminary data.</text>
</comment>
<proteinExistence type="predicted"/>
<evidence type="ECO:0008006" key="3">
    <source>
        <dbReference type="Google" id="ProtNLM"/>
    </source>
</evidence>
<accession>A0A2V5KA12</accession>
<dbReference type="OrthoDB" id="9806494at2"/>
<dbReference type="AlphaFoldDB" id="A0A2V5KA12"/>
<dbReference type="Pfam" id="PF08002">
    <property type="entry name" value="DUF1697"/>
    <property type="match status" value="1"/>
</dbReference>
<dbReference type="InterPro" id="IPR012545">
    <property type="entry name" value="DUF1697"/>
</dbReference>
<keyword evidence="2" id="KW-1185">Reference proteome</keyword>
<dbReference type="PIRSF" id="PIRSF008502">
    <property type="entry name" value="UCP008502"/>
    <property type="match status" value="1"/>
</dbReference>
<dbReference type="PANTHER" id="PTHR36439:SF1">
    <property type="entry name" value="DUF1697 DOMAIN-CONTAINING PROTEIN"/>
    <property type="match status" value="1"/>
</dbReference>
<dbReference type="RefSeq" id="WP_110839534.1">
    <property type="nucleotide sequence ID" value="NZ_QJVJ01000003.1"/>
</dbReference>
<dbReference type="EMBL" id="QJVJ01000003">
    <property type="protein sequence ID" value="PYI55732.1"/>
    <property type="molecule type" value="Genomic_DNA"/>
</dbReference>
<dbReference type="Gene3D" id="3.30.70.1280">
    <property type="entry name" value="SP0830-like domains"/>
    <property type="match status" value="1"/>
</dbReference>
<dbReference type="PANTHER" id="PTHR36439">
    <property type="entry name" value="BLL4334 PROTEIN"/>
    <property type="match status" value="1"/>
</dbReference>
<evidence type="ECO:0000313" key="1">
    <source>
        <dbReference type="EMBL" id="PYI55732.1"/>
    </source>
</evidence>
<name>A0A2V5KA12_9BACL</name>
<reference evidence="1 2" key="1">
    <citation type="submission" date="2018-05" db="EMBL/GenBank/DDBJ databases">
        <title>Paenibacillus flagellatus sp. nov., isolated from selenium mineral soil.</title>
        <authorList>
            <person name="Dai X."/>
        </authorList>
    </citation>
    <scope>NUCLEOTIDE SEQUENCE [LARGE SCALE GENOMIC DNA]</scope>
    <source>
        <strain evidence="1 2">DXL2</strain>
    </source>
</reference>
<organism evidence="1 2">
    <name type="scientific">Paenibacillus flagellatus</name>
    <dbReference type="NCBI Taxonomy" id="2211139"/>
    <lineage>
        <taxon>Bacteria</taxon>
        <taxon>Bacillati</taxon>
        <taxon>Bacillota</taxon>
        <taxon>Bacilli</taxon>
        <taxon>Bacillales</taxon>
        <taxon>Paenibacillaceae</taxon>
        <taxon>Paenibacillus</taxon>
    </lineage>
</organism>
<protein>
    <recommendedName>
        <fullName evidence="3">Cytoplasmic protein</fullName>
    </recommendedName>
</protein>
<evidence type="ECO:0000313" key="2">
    <source>
        <dbReference type="Proteomes" id="UP000247476"/>
    </source>
</evidence>
<dbReference type="Proteomes" id="UP000247476">
    <property type="component" value="Unassembled WGS sequence"/>
</dbReference>
<sequence length="183" mass="20574">MNRYVALLRGINVSGQKPIKMADLKRMFEEMGFARVQTYIQSGNVLFEAEGEAETIRREIERGIEESFGFEVTVVLRTTADMERVVRSCPFPADALKEGESLYVSLLADTPSPQAIDKLPGYSDDIDEYRIAGRDVYILCRKGFGQSKFSNSFLERKLGVAATNRNWQTMTKLVALGRAMENG</sequence>